<dbReference type="InterPro" id="IPR051471">
    <property type="entry name" value="Bacterial_PTS_sugar_comp"/>
</dbReference>
<keyword evidence="5" id="KW-0808">Transferase</keyword>
<dbReference type="GO" id="GO:0009401">
    <property type="term" value="P:phosphoenolpyruvate-dependent sugar phosphotransferase system"/>
    <property type="evidence" value="ECO:0007669"/>
    <property type="project" value="UniProtKB-KW"/>
</dbReference>
<dbReference type="InterPro" id="IPR033887">
    <property type="entry name" value="PTS_IIA_man"/>
</dbReference>
<comment type="subcellular location">
    <subcellularLocation>
        <location evidence="1">Cytoplasm</location>
    </subcellularLocation>
</comment>
<evidence type="ECO:0000256" key="1">
    <source>
        <dbReference type="ARBA" id="ARBA00004496"/>
    </source>
</evidence>
<evidence type="ECO:0000256" key="3">
    <source>
        <dbReference type="ARBA" id="ARBA00022490"/>
    </source>
</evidence>
<dbReference type="GO" id="GO:0005737">
    <property type="term" value="C:cytoplasm"/>
    <property type="evidence" value="ECO:0007669"/>
    <property type="project" value="UniProtKB-SubCell"/>
</dbReference>
<evidence type="ECO:0000313" key="9">
    <source>
        <dbReference type="EMBL" id="CCK82960.1"/>
    </source>
</evidence>
<dbReference type="GO" id="GO:0016301">
    <property type="term" value="F:kinase activity"/>
    <property type="evidence" value="ECO:0007669"/>
    <property type="project" value="UniProtKB-KW"/>
</dbReference>
<protein>
    <submittedName>
        <fullName evidence="9">PTS system, mannose-specific IIA component</fullName>
    </submittedName>
</protein>
<keyword evidence="7" id="KW-0418">Kinase</keyword>
<dbReference type="EMBL" id="CALZ01000029">
    <property type="protein sequence ID" value="CCK82960.1"/>
    <property type="molecule type" value="Genomic_DNA"/>
</dbReference>
<dbReference type="SUPFAM" id="SSF53062">
    <property type="entry name" value="PTS system fructose IIA component-like"/>
    <property type="match status" value="1"/>
</dbReference>
<evidence type="ECO:0000256" key="7">
    <source>
        <dbReference type="ARBA" id="ARBA00022777"/>
    </source>
</evidence>
<dbReference type="RefSeq" id="WP_009557508.1">
    <property type="nucleotide sequence ID" value="NZ_CALZ01000029.1"/>
</dbReference>
<dbReference type="GO" id="GO:0016020">
    <property type="term" value="C:membrane"/>
    <property type="evidence" value="ECO:0007669"/>
    <property type="project" value="InterPro"/>
</dbReference>
<feature type="domain" description="PTS EIIA type-4" evidence="8">
    <location>
        <begin position="1"/>
        <end position="137"/>
    </location>
</feature>
<organism evidence="9 10">
    <name type="scientific">Lactobacillus equicursoris 66c</name>
    <dbReference type="NCBI Taxonomy" id="872326"/>
    <lineage>
        <taxon>Bacteria</taxon>
        <taxon>Bacillati</taxon>
        <taxon>Bacillota</taxon>
        <taxon>Bacilli</taxon>
        <taxon>Lactobacillales</taxon>
        <taxon>Lactobacillaceae</taxon>
        <taxon>Lactobacillus</taxon>
    </lineage>
</organism>
<proteinExistence type="predicted"/>
<dbReference type="PANTHER" id="PTHR33799">
    <property type="entry name" value="PTS PERMEASE-RELATED-RELATED"/>
    <property type="match status" value="1"/>
</dbReference>
<evidence type="ECO:0000313" key="10">
    <source>
        <dbReference type="Proteomes" id="UP000009325"/>
    </source>
</evidence>
<name>K0NUI6_9LACO</name>
<keyword evidence="3" id="KW-0963">Cytoplasm</keyword>
<dbReference type="InterPro" id="IPR004701">
    <property type="entry name" value="PTS_EIIA_man-typ"/>
</dbReference>
<comment type="caution">
    <text evidence="9">The sequence shown here is derived from an EMBL/GenBank/DDBJ whole genome shotgun (WGS) entry which is preliminary data.</text>
</comment>
<dbReference type="CDD" id="cd00006">
    <property type="entry name" value="PTS_IIA_man"/>
    <property type="match status" value="1"/>
</dbReference>
<evidence type="ECO:0000256" key="6">
    <source>
        <dbReference type="ARBA" id="ARBA00022683"/>
    </source>
</evidence>
<keyword evidence="6" id="KW-0598">Phosphotransferase system</keyword>
<accession>K0NUI6</accession>
<evidence type="ECO:0000256" key="5">
    <source>
        <dbReference type="ARBA" id="ARBA00022679"/>
    </source>
</evidence>
<dbReference type="Gene3D" id="3.40.50.510">
    <property type="entry name" value="Phosphotransferase system, mannose-type IIA component"/>
    <property type="match status" value="1"/>
</dbReference>
<evidence type="ECO:0000259" key="8">
    <source>
        <dbReference type="PROSITE" id="PS51096"/>
    </source>
</evidence>
<dbReference type="Pfam" id="PF03610">
    <property type="entry name" value="EIIA-man"/>
    <property type="match status" value="1"/>
</dbReference>
<dbReference type="PANTHER" id="PTHR33799:SF1">
    <property type="entry name" value="PTS SYSTEM MANNOSE-SPECIFIC EIIAB COMPONENT-RELATED"/>
    <property type="match status" value="1"/>
</dbReference>
<dbReference type="AlphaFoldDB" id="K0NUI6"/>
<dbReference type="OrthoDB" id="6623712at2"/>
<dbReference type="Proteomes" id="UP000009325">
    <property type="component" value="Unassembled WGS sequence"/>
</dbReference>
<dbReference type="PROSITE" id="PS51096">
    <property type="entry name" value="PTS_EIIA_TYPE_4"/>
    <property type="match status" value="1"/>
</dbReference>
<reference evidence="9 10" key="1">
    <citation type="submission" date="2012-08" db="EMBL/GenBank/DDBJ databases">
        <title>Draft Genome Sequences of Lactobacillus equicursoris CIP 110162T, isolated from thoroughbred racehorse feces and Lactobacillus sp. CRBIP 24.137 isolated from urine of human.</title>
        <authorList>
            <person name="Cousin S."/>
            <person name="Loux V."/>
            <person name="Ma L."/>
            <person name="Creno S."/>
            <person name="Clermont D."/>
            <person name="Bizet C."/>
            <person name="Bouchier C."/>
        </authorList>
    </citation>
    <scope>NUCLEOTIDE SEQUENCE [LARGE SCALE GENOMIC DNA]</scope>
    <source>
        <strain evidence="9 10">66c</strain>
    </source>
</reference>
<sequence>MVEIVLASHGDYCLGLKQTAEMITGPAENLSALSFRPGEDPEQYQHDLQEMIESRMQKGEVLLLIDLKGGTPYNMAMLTKQKLDFKVIAGANVPMLLSLLTSSPANASEAVEIALNQENWGIELEEMPQVKHRRILK</sequence>
<evidence type="ECO:0000256" key="2">
    <source>
        <dbReference type="ARBA" id="ARBA00022448"/>
    </source>
</evidence>
<keyword evidence="4" id="KW-0762">Sugar transport</keyword>
<evidence type="ECO:0000256" key="4">
    <source>
        <dbReference type="ARBA" id="ARBA00022597"/>
    </source>
</evidence>
<gene>
    <name evidence="9" type="ORF">BN146_01560</name>
</gene>
<dbReference type="InterPro" id="IPR036662">
    <property type="entry name" value="PTS_EIIA_man-typ_sf"/>
</dbReference>
<keyword evidence="2" id="KW-0813">Transport</keyword>